<keyword evidence="2" id="KW-1185">Reference proteome</keyword>
<sequence>MPSRPRKGIDDNYSNGMVSCRMNWSLKNDIDVPGPTREWAGVGKCGFSSSSYISCNPASSSVAMGELMMNVNTLVARSGCPVRVDQGSYTKEEEFMKQRQQSSRTRTGG</sequence>
<organism evidence="1 2">
    <name type="scientific">Cinchona calisaya</name>
    <dbReference type="NCBI Taxonomy" id="153742"/>
    <lineage>
        <taxon>Eukaryota</taxon>
        <taxon>Viridiplantae</taxon>
        <taxon>Streptophyta</taxon>
        <taxon>Embryophyta</taxon>
        <taxon>Tracheophyta</taxon>
        <taxon>Spermatophyta</taxon>
        <taxon>Magnoliopsida</taxon>
        <taxon>eudicotyledons</taxon>
        <taxon>Gunneridae</taxon>
        <taxon>Pentapetalae</taxon>
        <taxon>asterids</taxon>
        <taxon>lamiids</taxon>
        <taxon>Gentianales</taxon>
        <taxon>Rubiaceae</taxon>
        <taxon>Cinchonoideae</taxon>
        <taxon>Cinchoneae</taxon>
        <taxon>Cinchona</taxon>
    </lineage>
</organism>
<accession>A0ABD2ZER0</accession>
<gene>
    <name evidence="1" type="ORF">ACH5RR_024233</name>
</gene>
<evidence type="ECO:0000313" key="1">
    <source>
        <dbReference type="EMBL" id="KAL3517331.1"/>
    </source>
</evidence>
<dbReference type="Proteomes" id="UP001630127">
    <property type="component" value="Unassembled WGS sequence"/>
</dbReference>
<proteinExistence type="predicted"/>
<dbReference type="AlphaFoldDB" id="A0ABD2ZER0"/>
<dbReference type="EMBL" id="JBJUIK010000010">
    <property type="protein sequence ID" value="KAL3517331.1"/>
    <property type="molecule type" value="Genomic_DNA"/>
</dbReference>
<name>A0ABD2ZER0_9GENT</name>
<reference evidence="1 2" key="1">
    <citation type="submission" date="2024-11" db="EMBL/GenBank/DDBJ databases">
        <title>A near-complete genome assembly of Cinchona calisaya.</title>
        <authorList>
            <person name="Lian D.C."/>
            <person name="Zhao X.W."/>
            <person name="Wei L."/>
        </authorList>
    </citation>
    <scope>NUCLEOTIDE SEQUENCE [LARGE SCALE GENOMIC DNA]</scope>
    <source>
        <tissue evidence="1">Nenye</tissue>
    </source>
</reference>
<protein>
    <submittedName>
        <fullName evidence="1">Uncharacterized protein</fullName>
    </submittedName>
</protein>
<comment type="caution">
    <text evidence="1">The sequence shown here is derived from an EMBL/GenBank/DDBJ whole genome shotgun (WGS) entry which is preliminary data.</text>
</comment>
<evidence type="ECO:0000313" key="2">
    <source>
        <dbReference type="Proteomes" id="UP001630127"/>
    </source>
</evidence>